<gene>
    <name evidence="1" type="ORF">UFOVP532_16</name>
</gene>
<organism evidence="1">
    <name type="scientific">uncultured Caudovirales phage</name>
    <dbReference type="NCBI Taxonomy" id="2100421"/>
    <lineage>
        <taxon>Viruses</taxon>
        <taxon>Duplodnaviria</taxon>
        <taxon>Heunggongvirae</taxon>
        <taxon>Uroviricota</taxon>
        <taxon>Caudoviricetes</taxon>
        <taxon>Peduoviridae</taxon>
        <taxon>Maltschvirus</taxon>
        <taxon>Maltschvirus maltsch</taxon>
    </lineage>
</organism>
<accession>A0A6J5MTV6</accession>
<protein>
    <submittedName>
        <fullName evidence="1">Uncharacterized protein</fullName>
    </submittedName>
</protein>
<name>A0A6J5MTV6_9CAUD</name>
<proteinExistence type="predicted"/>
<evidence type="ECO:0000313" key="1">
    <source>
        <dbReference type="EMBL" id="CAB4148563.1"/>
    </source>
</evidence>
<dbReference type="EMBL" id="LR796497">
    <property type="protein sequence ID" value="CAB4148563.1"/>
    <property type="molecule type" value="Genomic_DNA"/>
</dbReference>
<reference evidence="1" key="1">
    <citation type="submission" date="2020-04" db="EMBL/GenBank/DDBJ databases">
        <authorList>
            <person name="Chiriac C."/>
            <person name="Salcher M."/>
            <person name="Ghai R."/>
            <person name="Kavagutti S V."/>
        </authorList>
    </citation>
    <scope>NUCLEOTIDE SEQUENCE</scope>
</reference>
<sequence>MGQKITFTFPTSTITGYNQRNFRLKKDGVTLFEKIVIFTPTVEYGTDPYLLTLPNQDAPYNNEIVKGASINNFANNFKLWLTYQLAIETYFFNNFYYEVSIVGNVVELIWGSNSSTDTFEFVNFPDQTPHTSAWLTYTTEAYTIPALIVPEVLDEKIILSRSPYHFKLTPGITFDEITAEIFIYRGHKIDDRPAVSNYNLSKSVVQVGQGAINFDIHKLVNDYVKNNYNGVSNIVGAFTTSLLDSVWVYIDAKIYLAGAEQYQANQTLLAVDGFGYHTELANPEISTLPDIIYRRQKVLTSIDNHIIYNDSDYPLYFITDGLESLTVNGTNVPFTFSQDYSNQKIGYVNIKNYIDSSTSFSAVFFYDATEVPSVTINFTIKDECKFPLINCIFKNKFGVWQTIPFNKLSKKTQDFTNESYNGLISNYGSYALNKHVKQTYNVNGKEKVTVNTDFIPEEYNALFTELMLSEFIYLEENGAVLPVNLLKNTFEKKTKLNNKLIQYSMDFEYSFNLLNDIL</sequence>